<accession>A0ABT1IIH2</accession>
<sequence length="322" mass="36872">MAEWPEIAIPVGEREVELATTGLRASQSWTFLFTLAALSENLHVLYRSGWCNQAITRAIVFRPDGTRYGQPPSGADEARNRWAAWRSPPVVGHELGIALAAQFGRDSEHTIRDDWGNKTIPVDPVQVFRAARWMRFSCGWSTFGSLKSLVKVLTPWFVDGWCPAAIVWAVEHRPNKGKYSTPPQNIEQISSRLAVWGPQRKDPPIAGATWEQTVGARRERVRRENSGTSDAVERWRQNKLLHDERWKYRRTVHSKREEDLRIQQVMEGLYPDPRRLVGQDTQAPSVNFDLCPCRRYEKLPGQQRCVACINEKRTGSPYGQKR</sequence>
<name>A0ABT1IIH2_9PSEU</name>
<keyword evidence="2" id="KW-1185">Reference proteome</keyword>
<reference evidence="1 2" key="1">
    <citation type="submission" date="2022-06" db="EMBL/GenBank/DDBJ databases">
        <title>Genomic Encyclopedia of Archaeal and Bacterial Type Strains, Phase II (KMG-II): from individual species to whole genera.</title>
        <authorList>
            <person name="Goeker M."/>
        </authorList>
    </citation>
    <scope>NUCLEOTIDE SEQUENCE [LARGE SCALE GENOMIC DNA]</scope>
    <source>
        <strain evidence="1 2">DSM 44255</strain>
    </source>
</reference>
<proteinExistence type="predicted"/>
<evidence type="ECO:0000313" key="1">
    <source>
        <dbReference type="EMBL" id="MCP2272445.1"/>
    </source>
</evidence>
<gene>
    <name evidence="1" type="ORF">LV75_004971</name>
</gene>
<evidence type="ECO:0000313" key="2">
    <source>
        <dbReference type="Proteomes" id="UP001205185"/>
    </source>
</evidence>
<dbReference type="EMBL" id="JAMTCO010000012">
    <property type="protein sequence ID" value="MCP2272445.1"/>
    <property type="molecule type" value="Genomic_DNA"/>
</dbReference>
<protein>
    <submittedName>
        <fullName evidence="1">Uncharacterized protein</fullName>
    </submittedName>
</protein>
<dbReference type="Proteomes" id="UP001205185">
    <property type="component" value="Unassembled WGS sequence"/>
</dbReference>
<comment type="caution">
    <text evidence="1">The sequence shown here is derived from an EMBL/GenBank/DDBJ whole genome shotgun (WGS) entry which is preliminary data.</text>
</comment>
<organism evidence="1 2">
    <name type="scientific">Actinokineospora diospyrosa</name>
    <dbReference type="NCBI Taxonomy" id="103728"/>
    <lineage>
        <taxon>Bacteria</taxon>
        <taxon>Bacillati</taxon>
        <taxon>Actinomycetota</taxon>
        <taxon>Actinomycetes</taxon>
        <taxon>Pseudonocardiales</taxon>
        <taxon>Pseudonocardiaceae</taxon>
        <taxon>Actinokineospora</taxon>
    </lineage>
</organism>